<proteinExistence type="inferred from homology"/>
<dbReference type="AlphaFoldDB" id="A0A7K7BSJ0"/>
<evidence type="ECO:0000313" key="4">
    <source>
        <dbReference type="EMBL" id="NWY10997.1"/>
    </source>
</evidence>
<dbReference type="Proteomes" id="UP000575874">
    <property type="component" value="Unassembled WGS sequence"/>
</dbReference>
<dbReference type="PANTHER" id="PTHR47138">
    <property type="entry name" value="PERILIPIN-1"/>
    <property type="match status" value="1"/>
</dbReference>
<evidence type="ECO:0000256" key="3">
    <source>
        <dbReference type="ARBA" id="ARBA00022677"/>
    </source>
</evidence>
<dbReference type="PANTHER" id="PTHR47138:SF1">
    <property type="entry name" value="PERILIPIN-1"/>
    <property type="match status" value="1"/>
</dbReference>
<reference evidence="4 5" key="1">
    <citation type="submission" date="2019-09" db="EMBL/GenBank/DDBJ databases">
        <title>Bird 10,000 Genomes (B10K) Project - Family phase.</title>
        <authorList>
            <person name="Zhang G."/>
        </authorList>
    </citation>
    <scope>NUCLEOTIDE SEQUENCE [LARGE SCALE GENOMIC DNA]</scope>
    <source>
        <strain evidence="4">OUT-0022</strain>
        <tissue evidence="4">Blood</tissue>
    </source>
</reference>
<sequence>TRVHLPLQENVLQRVLQLPVVSSTCETLQRKYSSTKESHPLMASVCEVYERGVQGAGALAMWGMEPVVRRLEPQCESTCWGGFTVANNLACRGLDHLEEKIPALQYPVDK</sequence>
<feature type="non-terminal residue" evidence="4">
    <location>
        <position position="110"/>
    </location>
</feature>
<keyword evidence="3" id="KW-0551">Lipid droplet</keyword>
<accession>A0A7K7BSJ0</accession>
<organism evidence="4 5">
    <name type="scientific">Aphelocoma coerulescens</name>
    <name type="common">Florida scrub-jay</name>
    <name type="synonym">Corvus coerulescens</name>
    <dbReference type="NCBI Taxonomy" id="39617"/>
    <lineage>
        <taxon>Eukaryota</taxon>
        <taxon>Metazoa</taxon>
        <taxon>Chordata</taxon>
        <taxon>Craniata</taxon>
        <taxon>Vertebrata</taxon>
        <taxon>Euteleostomi</taxon>
        <taxon>Archelosauria</taxon>
        <taxon>Archosauria</taxon>
        <taxon>Dinosauria</taxon>
        <taxon>Saurischia</taxon>
        <taxon>Theropoda</taxon>
        <taxon>Coelurosauria</taxon>
        <taxon>Aves</taxon>
        <taxon>Neognathae</taxon>
        <taxon>Neoaves</taxon>
        <taxon>Telluraves</taxon>
        <taxon>Australaves</taxon>
        <taxon>Passeriformes</taxon>
        <taxon>Corvoidea</taxon>
        <taxon>Corvidae</taxon>
        <taxon>Aphelocoma</taxon>
    </lineage>
</organism>
<dbReference type="GO" id="GO:0005811">
    <property type="term" value="C:lipid droplet"/>
    <property type="evidence" value="ECO:0007669"/>
    <property type="project" value="UniProtKB-SubCell"/>
</dbReference>
<dbReference type="GO" id="GO:0006629">
    <property type="term" value="P:lipid metabolic process"/>
    <property type="evidence" value="ECO:0007669"/>
    <property type="project" value="InterPro"/>
</dbReference>
<comment type="similarity">
    <text evidence="2">Belongs to the perilipin family.</text>
</comment>
<comment type="caution">
    <text evidence="4">The sequence shown here is derived from an EMBL/GenBank/DDBJ whole genome shotgun (WGS) entry which is preliminary data.</text>
</comment>
<evidence type="ECO:0000256" key="1">
    <source>
        <dbReference type="ARBA" id="ARBA00004502"/>
    </source>
</evidence>
<protein>
    <submittedName>
        <fullName evidence="4">PLIN1 protein</fullName>
    </submittedName>
</protein>
<name>A0A7K7BSJ0_APHCE</name>
<gene>
    <name evidence="4" type="primary">Plin1</name>
    <name evidence="4" type="ORF">APHCOE_R03602</name>
</gene>
<dbReference type="InterPro" id="IPR004279">
    <property type="entry name" value="Perilipin"/>
</dbReference>
<keyword evidence="5" id="KW-1185">Reference proteome</keyword>
<evidence type="ECO:0000313" key="5">
    <source>
        <dbReference type="Proteomes" id="UP000575874"/>
    </source>
</evidence>
<feature type="non-terminal residue" evidence="4">
    <location>
        <position position="1"/>
    </location>
</feature>
<evidence type="ECO:0000256" key="2">
    <source>
        <dbReference type="ARBA" id="ARBA00006311"/>
    </source>
</evidence>
<comment type="subcellular location">
    <subcellularLocation>
        <location evidence="1">Lipid droplet</location>
    </subcellularLocation>
</comment>
<dbReference type="Pfam" id="PF03036">
    <property type="entry name" value="Perilipin"/>
    <property type="match status" value="1"/>
</dbReference>
<dbReference type="EMBL" id="VZSI01000013">
    <property type="protein sequence ID" value="NWY10997.1"/>
    <property type="molecule type" value="Genomic_DNA"/>
</dbReference>
<dbReference type="InterPro" id="IPR042998">
    <property type="entry name" value="PLIN1"/>
</dbReference>